<evidence type="ECO:0000256" key="7">
    <source>
        <dbReference type="ARBA" id="ARBA00023180"/>
    </source>
</evidence>
<dbReference type="PROSITE" id="PS00964">
    <property type="entry name" value="SYNDECAN"/>
    <property type="match status" value="1"/>
</dbReference>
<dbReference type="GO" id="GO:0016477">
    <property type="term" value="P:cell migration"/>
    <property type="evidence" value="ECO:0007669"/>
    <property type="project" value="TreeGrafter"/>
</dbReference>
<evidence type="ECO:0000256" key="10">
    <source>
        <dbReference type="SAM" id="Phobius"/>
    </source>
</evidence>
<evidence type="ECO:0000256" key="8">
    <source>
        <dbReference type="ARBA" id="ARBA00023207"/>
    </source>
</evidence>
<comment type="subcellular location">
    <subcellularLocation>
        <location evidence="1 9">Membrane</location>
        <topology evidence="1 9">Single-pass type I membrane protein</topology>
    </subcellularLocation>
</comment>
<reference evidence="12" key="1">
    <citation type="submission" date="2021-02" db="EMBL/GenBank/DDBJ databases">
        <authorList>
            <person name="Nowell W R."/>
        </authorList>
    </citation>
    <scope>NUCLEOTIDE SEQUENCE</scope>
</reference>
<feature type="transmembrane region" description="Helical" evidence="10">
    <location>
        <begin position="187"/>
        <end position="212"/>
    </location>
</feature>
<dbReference type="Proteomes" id="UP000663825">
    <property type="component" value="Unassembled WGS sequence"/>
</dbReference>
<dbReference type="InterPro" id="IPR003585">
    <property type="entry name" value="Neurexin-like"/>
</dbReference>
<evidence type="ECO:0000256" key="3">
    <source>
        <dbReference type="ARBA" id="ARBA00022692"/>
    </source>
</evidence>
<evidence type="ECO:0000259" key="11">
    <source>
        <dbReference type="SMART" id="SM00294"/>
    </source>
</evidence>
<dbReference type="Proteomes" id="UP000663872">
    <property type="component" value="Unassembled WGS sequence"/>
</dbReference>
<comment type="similarity">
    <text evidence="2 9">Belongs to the syndecan proteoglycan family.</text>
</comment>
<dbReference type="GO" id="GO:0016020">
    <property type="term" value="C:membrane"/>
    <property type="evidence" value="ECO:0007669"/>
    <property type="project" value="UniProtKB-SubCell"/>
</dbReference>
<dbReference type="SMART" id="SM00294">
    <property type="entry name" value="4.1m"/>
    <property type="match status" value="1"/>
</dbReference>
<comment type="function">
    <text evidence="9">Cell surface proteoglycan.</text>
</comment>
<accession>A0A817P477</accession>
<organism evidence="12 14">
    <name type="scientific">Rotaria socialis</name>
    <dbReference type="NCBI Taxonomy" id="392032"/>
    <lineage>
        <taxon>Eukaryota</taxon>
        <taxon>Metazoa</taxon>
        <taxon>Spiralia</taxon>
        <taxon>Gnathifera</taxon>
        <taxon>Rotifera</taxon>
        <taxon>Eurotatoria</taxon>
        <taxon>Bdelloidea</taxon>
        <taxon>Philodinida</taxon>
        <taxon>Philodinidae</taxon>
        <taxon>Rotaria</taxon>
    </lineage>
</organism>
<evidence type="ECO:0000256" key="2">
    <source>
        <dbReference type="ARBA" id="ARBA00005343"/>
    </source>
</evidence>
<dbReference type="InterPro" id="IPR001050">
    <property type="entry name" value="Syndecan"/>
</dbReference>
<dbReference type="OrthoDB" id="10044468at2759"/>
<evidence type="ECO:0000256" key="1">
    <source>
        <dbReference type="ARBA" id="ARBA00004479"/>
    </source>
</evidence>
<keyword evidence="8 9" id="KW-0357">Heparan sulfate</keyword>
<dbReference type="InterPro" id="IPR027789">
    <property type="entry name" value="Syndecan/Neurexin_dom"/>
</dbReference>
<evidence type="ECO:0000313" key="12">
    <source>
        <dbReference type="EMBL" id="CAF3139420.1"/>
    </source>
</evidence>
<evidence type="ECO:0000256" key="4">
    <source>
        <dbReference type="ARBA" id="ARBA00022974"/>
    </source>
</evidence>
<keyword evidence="5 10" id="KW-1133">Transmembrane helix</keyword>
<evidence type="ECO:0000256" key="9">
    <source>
        <dbReference type="RuleBase" id="RU000649"/>
    </source>
</evidence>
<dbReference type="AlphaFoldDB" id="A0A817P477"/>
<gene>
    <name evidence="13" type="ORF">GRG538_LOCUS25552</name>
    <name evidence="12" type="ORF">TIS948_LOCUS9066</name>
</gene>
<keyword evidence="4 9" id="KW-0654">Proteoglycan</keyword>
<keyword evidence="3 9" id="KW-0812">Transmembrane</keyword>
<comment type="caution">
    <text evidence="12">The sequence shown here is derived from an EMBL/GenBank/DDBJ whole genome shotgun (WGS) entry which is preliminary data.</text>
</comment>
<evidence type="ECO:0000256" key="5">
    <source>
        <dbReference type="ARBA" id="ARBA00022989"/>
    </source>
</evidence>
<evidence type="ECO:0000313" key="14">
    <source>
        <dbReference type="Proteomes" id="UP000663825"/>
    </source>
</evidence>
<dbReference type="EMBL" id="CAJNXB010001155">
    <property type="protein sequence ID" value="CAF3139420.1"/>
    <property type="molecule type" value="Genomic_DNA"/>
</dbReference>
<proteinExistence type="inferred from homology"/>
<keyword evidence="6 10" id="KW-0472">Membrane</keyword>
<dbReference type="EMBL" id="CAJNYT010004362">
    <property type="protein sequence ID" value="CAF3657631.1"/>
    <property type="molecule type" value="Genomic_DNA"/>
</dbReference>
<dbReference type="Pfam" id="PF01034">
    <property type="entry name" value="Syndecan"/>
    <property type="match status" value="1"/>
</dbReference>
<name>A0A817P477_9BILA</name>
<protein>
    <recommendedName>
        <fullName evidence="9">Syndecan</fullName>
    </recommendedName>
</protein>
<keyword evidence="7 9" id="KW-0325">Glycoprotein</keyword>
<dbReference type="GO" id="GO:0009986">
    <property type="term" value="C:cell surface"/>
    <property type="evidence" value="ECO:0007669"/>
    <property type="project" value="TreeGrafter"/>
</dbReference>
<evidence type="ECO:0000256" key="6">
    <source>
        <dbReference type="ARBA" id="ARBA00023136"/>
    </source>
</evidence>
<feature type="domain" description="Neurexin/syndecan/glycophorin C" evidence="11">
    <location>
        <begin position="211"/>
        <end position="229"/>
    </location>
</feature>
<sequence length="246" mass="28004">MANDYYQYQKLCCSLCLSTVFIFLIQTPIVAIAEPNQYISTVVTKTITTTVFTVLHNNNDNIDDHGIDNNIENIYDDEEEEEEDDDEDFSIDSTSKTVSQVKFNNSITSHLNEDANANEYDDETSSYQDDEDYIHNFLHTDTMPVNRPVSKYPIIDSNNKNYFDSSSTTSITFTSSRFFRVLFSKPAILVGVIGGISIGMLSAIVLVMFIIYRMRKKDEGSYALEEAPRKSPLHAYSRVSSKEFYA</sequence>
<dbReference type="PANTHER" id="PTHR10915:SF1">
    <property type="entry name" value="SYNDECAN"/>
    <property type="match status" value="1"/>
</dbReference>
<evidence type="ECO:0000313" key="13">
    <source>
        <dbReference type="EMBL" id="CAF3657631.1"/>
    </source>
</evidence>
<dbReference type="PANTHER" id="PTHR10915">
    <property type="entry name" value="SYNDECAN"/>
    <property type="match status" value="1"/>
</dbReference>
<dbReference type="InterPro" id="IPR030479">
    <property type="entry name" value="Syndecan_CS"/>
</dbReference>